<dbReference type="InterPro" id="IPR016039">
    <property type="entry name" value="Thiolase-like"/>
</dbReference>
<dbReference type="SUPFAM" id="SSF53901">
    <property type="entry name" value="Thiolase-like"/>
    <property type="match status" value="2"/>
</dbReference>
<dbReference type="InterPro" id="IPR002155">
    <property type="entry name" value="Thiolase"/>
</dbReference>
<dbReference type="NCBIfam" id="TIGR01930">
    <property type="entry name" value="AcCoA-C-Actrans"/>
    <property type="match status" value="1"/>
</dbReference>
<dbReference type="KEGG" id="lto:RGQ30_22050"/>
<evidence type="ECO:0000256" key="4">
    <source>
        <dbReference type="ARBA" id="ARBA00023098"/>
    </source>
</evidence>
<dbReference type="Pfam" id="PF00108">
    <property type="entry name" value="Thiolase_N"/>
    <property type="match status" value="1"/>
</dbReference>
<keyword evidence="2 6" id="KW-0808">Transferase</keyword>
<dbReference type="Pfam" id="PF02803">
    <property type="entry name" value="Thiolase_C"/>
    <property type="match status" value="1"/>
</dbReference>
<dbReference type="PANTHER" id="PTHR18919">
    <property type="entry name" value="ACETYL-COA C-ACYLTRANSFERASE"/>
    <property type="match status" value="1"/>
</dbReference>
<evidence type="ECO:0000259" key="8">
    <source>
        <dbReference type="Pfam" id="PF02803"/>
    </source>
</evidence>
<evidence type="ECO:0000256" key="3">
    <source>
        <dbReference type="ARBA" id="ARBA00022832"/>
    </source>
</evidence>
<evidence type="ECO:0000313" key="10">
    <source>
        <dbReference type="Proteomes" id="UP001329151"/>
    </source>
</evidence>
<evidence type="ECO:0000259" key="7">
    <source>
        <dbReference type="Pfam" id="PF00108"/>
    </source>
</evidence>
<dbReference type="GO" id="GO:0003985">
    <property type="term" value="F:acetyl-CoA C-acetyltransferase activity"/>
    <property type="evidence" value="ECO:0007669"/>
    <property type="project" value="TreeGrafter"/>
</dbReference>
<feature type="domain" description="Thiolase C-terminal" evidence="8">
    <location>
        <begin position="286"/>
        <end position="425"/>
    </location>
</feature>
<protein>
    <submittedName>
        <fullName evidence="9">Acetyl-CoA C-acyltransferase</fullName>
    </submittedName>
</protein>
<gene>
    <name evidence="9" type="ORF">RGQ30_22050</name>
</gene>
<dbReference type="Proteomes" id="UP001329151">
    <property type="component" value="Chromosome"/>
</dbReference>
<evidence type="ECO:0000256" key="2">
    <source>
        <dbReference type="ARBA" id="ARBA00022679"/>
    </source>
</evidence>
<dbReference type="CDD" id="cd00751">
    <property type="entry name" value="thiolase"/>
    <property type="match status" value="1"/>
</dbReference>
<keyword evidence="3" id="KW-0276">Fatty acid metabolism</keyword>
<proteinExistence type="inferred from homology"/>
<reference evidence="9 10" key="1">
    <citation type="submission" date="2023-10" db="EMBL/GenBank/DDBJ databases">
        <title>Complete Genome Sequence of Limnobacter thiooxidans CS-K2T, Isolated from freshwater lake sediments in Bavaria, Germany.</title>
        <authorList>
            <person name="Naruki M."/>
            <person name="Watanabe A."/>
            <person name="Warashina T."/>
            <person name="Morita T."/>
            <person name="Arakawa K."/>
        </authorList>
    </citation>
    <scope>NUCLEOTIDE SEQUENCE [LARGE SCALE GENOMIC DNA]</scope>
    <source>
        <strain evidence="9 10">CS-K2</strain>
    </source>
</reference>
<dbReference type="RefSeq" id="WP_338284417.1">
    <property type="nucleotide sequence ID" value="NZ_AP028947.1"/>
</dbReference>
<name>A0AA86IZT8_9BURK</name>
<sequence>MQSINKAVIVDGVRTPFLDSGGAYSQLMTYELGGKAIAGLVEKTGIDKGSIDLVTMGTVLHEIETSNVARESMLSAGLPSHIPAYTTSMAGLSASVGFANLCDMIALGRIEVGIAAGVESFSDIPIRYSQKIRRAAMKVRQDSSAKNILKNLASLRPADLKPEMPTGTDFTTRKTMGVCAEQMVEKFNVSREACDAFTVRSHQLAIQAIEQGLFADTIVPVQVPGSSTTVKHDNTPRKNSNMEQLAGMRSIFSKSGVITAAGSSRFTDGSAALMVTSLQAATRLGLTPLAEVVDYQLSGVNSLEQEMLLGPAVSIPKLLARNGLTMNDIDVWELHEAFAAQVLVNIACMERPEFAAEYHGGKTPGELPIDKLNSWGGSLSLGNPFAATGIRLLTTAARRLQHEKKRYAVVSSCAGGGLGAAILLENTQH</sequence>
<dbReference type="Gene3D" id="3.40.47.10">
    <property type="match status" value="1"/>
</dbReference>
<evidence type="ECO:0000256" key="6">
    <source>
        <dbReference type="RuleBase" id="RU003557"/>
    </source>
</evidence>
<dbReference type="EMBL" id="AP028947">
    <property type="protein sequence ID" value="BET26704.1"/>
    <property type="molecule type" value="Genomic_DNA"/>
</dbReference>
<keyword evidence="4" id="KW-0443">Lipid metabolism</keyword>
<dbReference type="InterPro" id="IPR020616">
    <property type="entry name" value="Thiolase_N"/>
</dbReference>
<dbReference type="PIRSF" id="PIRSF000429">
    <property type="entry name" value="Ac-CoA_Ac_transf"/>
    <property type="match status" value="1"/>
</dbReference>
<dbReference type="InterPro" id="IPR020617">
    <property type="entry name" value="Thiolase_C"/>
</dbReference>
<organism evidence="9 10">
    <name type="scientific">Limnobacter thiooxidans</name>
    <dbReference type="NCBI Taxonomy" id="131080"/>
    <lineage>
        <taxon>Bacteria</taxon>
        <taxon>Pseudomonadati</taxon>
        <taxon>Pseudomonadota</taxon>
        <taxon>Betaproteobacteria</taxon>
        <taxon>Burkholderiales</taxon>
        <taxon>Burkholderiaceae</taxon>
        <taxon>Limnobacter</taxon>
    </lineage>
</organism>
<feature type="domain" description="Thiolase N-terminal" evidence="7">
    <location>
        <begin position="8"/>
        <end position="277"/>
    </location>
</feature>
<comment type="similarity">
    <text evidence="1 6">Belongs to the thiolase-like superfamily. Thiolase family.</text>
</comment>
<accession>A0AA86IZT8</accession>
<evidence type="ECO:0000313" key="9">
    <source>
        <dbReference type="EMBL" id="BET26704.1"/>
    </source>
</evidence>
<dbReference type="AlphaFoldDB" id="A0AA86IZT8"/>
<dbReference type="PANTHER" id="PTHR18919:SF153">
    <property type="entry name" value="TRIFUNCTIONAL ENZYME SUBUNIT BETA, MITOCHONDRIAL"/>
    <property type="match status" value="1"/>
</dbReference>
<keyword evidence="5 6" id="KW-0012">Acyltransferase</keyword>
<evidence type="ECO:0000256" key="1">
    <source>
        <dbReference type="ARBA" id="ARBA00010982"/>
    </source>
</evidence>
<keyword evidence="10" id="KW-1185">Reference proteome</keyword>
<dbReference type="GO" id="GO:0006635">
    <property type="term" value="P:fatty acid beta-oxidation"/>
    <property type="evidence" value="ECO:0007669"/>
    <property type="project" value="TreeGrafter"/>
</dbReference>
<evidence type="ECO:0000256" key="5">
    <source>
        <dbReference type="ARBA" id="ARBA00023315"/>
    </source>
</evidence>